<reference evidence="2" key="1">
    <citation type="journal article" date="2019" name="Int. J. Syst. Evol. Microbiol.">
        <title>The Global Catalogue of Microorganisms (GCM) 10K type strain sequencing project: providing services to taxonomists for standard genome sequencing and annotation.</title>
        <authorList>
            <consortium name="The Broad Institute Genomics Platform"/>
            <consortium name="The Broad Institute Genome Sequencing Center for Infectious Disease"/>
            <person name="Wu L."/>
            <person name="Ma J."/>
        </authorList>
    </citation>
    <scope>NUCLEOTIDE SEQUENCE [LARGE SCALE GENOMIC DNA]</scope>
    <source>
        <strain evidence="2">CGMCC 1.7656</strain>
    </source>
</reference>
<organism evidence="1 2">
    <name type="scientific">Cloacibacterium rupense</name>
    <dbReference type="NCBI Taxonomy" id="517423"/>
    <lineage>
        <taxon>Bacteria</taxon>
        <taxon>Pseudomonadati</taxon>
        <taxon>Bacteroidota</taxon>
        <taxon>Flavobacteriia</taxon>
        <taxon>Flavobacteriales</taxon>
        <taxon>Weeksellaceae</taxon>
    </lineage>
</organism>
<proteinExistence type="predicted"/>
<dbReference type="EMBL" id="BMLV01000003">
    <property type="protein sequence ID" value="GGP04380.1"/>
    <property type="molecule type" value="Genomic_DNA"/>
</dbReference>
<dbReference type="RefSeq" id="WP_188617635.1">
    <property type="nucleotide sequence ID" value="NZ_BMLV01000003.1"/>
</dbReference>
<protein>
    <submittedName>
        <fullName evidence="1">Uncharacterized protein</fullName>
    </submittedName>
</protein>
<name>A0ABQ2NIS0_9FLAO</name>
<gene>
    <name evidence="1" type="ORF">GCM10010992_16520</name>
</gene>
<comment type="caution">
    <text evidence="1">The sequence shown here is derived from an EMBL/GenBank/DDBJ whole genome shotgun (WGS) entry which is preliminary data.</text>
</comment>
<sequence length="185" mass="22073">MLYPLKFIQKDICKDGSDHLFTYIYKFTLAETHLHYIIRAEYHTENVFAVKFYSKKDRRSQYKYNKIINKNTYSSVINILETCTSLIPILLEKHPNCSFALSSARSIDFSNPKKLTEHLEENQRFRIYSRFIQDRIGTSTFTHLEYPTISSYLLINNAEKDIDEKEKRILEMFERTYQTIPDITD</sequence>
<dbReference type="Proteomes" id="UP000620064">
    <property type="component" value="Unassembled WGS sequence"/>
</dbReference>
<accession>A0ABQ2NIS0</accession>
<keyword evidence="2" id="KW-1185">Reference proteome</keyword>
<evidence type="ECO:0000313" key="2">
    <source>
        <dbReference type="Proteomes" id="UP000620064"/>
    </source>
</evidence>
<evidence type="ECO:0000313" key="1">
    <source>
        <dbReference type="EMBL" id="GGP04380.1"/>
    </source>
</evidence>